<protein>
    <submittedName>
        <fullName evidence="2">Universal stress protein</fullName>
    </submittedName>
</protein>
<evidence type="ECO:0000313" key="2">
    <source>
        <dbReference type="EMBL" id="MBW0133913.1"/>
    </source>
</evidence>
<dbReference type="PANTHER" id="PTHR31964:SF113">
    <property type="entry name" value="USPA DOMAIN-CONTAINING PROTEIN"/>
    <property type="match status" value="1"/>
</dbReference>
<proteinExistence type="predicted"/>
<dbReference type="PANTHER" id="PTHR31964">
    <property type="entry name" value="ADENINE NUCLEOTIDE ALPHA HYDROLASES-LIKE SUPERFAMILY PROTEIN"/>
    <property type="match status" value="1"/>
</dbReference>
<organism evidence="2 3">
    <name type="scientific">Pseudonocardia abyssalis</name>
    <dbReference type="NCBI Taxonomy" id="2792008"/>
    <lineage>
        <taxon>Bacteria</taxon>
        <taxon>Bacillati</taxon>
        <taxon>Actinomycetota</taxon>
        <taxon>Actinomycetes</taxon>
        <taxon>Pseudonocardiales</taxon>
        <taxon>Pseudonocardiaceae</taxon>
        <taxon>Pseudonocardia</taxon>
    </lineage>
</organism>
<feature type="domain" description="UspA" evidence="1">
    <location>
        <begin position="153"/>
        <end position="288"/>
    </location>
</feature>
<dbReference type="Proteomes" id="UP000694287">
    <property type="component" value="Unassembled WGS sequence"/>
</dbReference>
<sequence>MDVGDRAAVVVGVDGSVRATEAVRWGAAEAARRGAPLRLVTAVHGEADRVLRPELVKRYEDVLVDHARDALADATAVAGRDAPGVEVRSELVTGHAVAVLREAAEQALVVVIGDRGLSKVEGLLAGSVSVALAAHAACPVVVVRGREEPATARPVVVGVDGSPGSEAAVAFAYEAASLRHVGLVAVHTWWDLVADPVLAPLLDWEAIENDERLVLAERLAGWAEKYPDVVVERVVTRGRPAQVLLEQAARAQLVAVGSRGRGEFTGLFLGSVSNTLLHRSPCPVVVARS</sequence>
<dbReference type="EMBL" id="JADQDK010000001">
    <property type="protein sequence ID" value="MBW0133913.1"/>
    <property type="molecule type" value="Genomic_DNA"/>
</dbReference>
<gene>
    <name evidence="2" type="ORF">I4I81_06555</name>
</gene>
<dbReference type="RefSeq" id="WP_218605372.1">
    <property type="nucleotide sequence ID" value="NZ_JADQDJ010000340.1"/>
</dbReference>
<evidence type="ECO:0000259" key="1">
    <source>
        <dbReference type="Pfam" id="PF00582"/>
    </source>
</evidence>
<dbReference type="InterPro" id="IPR006016">
    <property type="entry name" value="UspA"/>
</dbReference>
<reference evidence="2 3" key="1">
    <citation type="submission" date="2020-11" db="EMBL/GenBank/DDBJ databases">
        <title>Pseudonocardia abyssalis sp. nov. and Pseudonocardia oceani sp. nov., description and phylogenomic analysis of two novel actinomycetes isolated from the deep Southern Ocean.</title>
        <authorList>
            <person name="Parra J."/>
        </authorList>
    </citation>
    <scope>NUCLEOTIDE SEQUENCE [LARGE SCALE GENOMIC DNA]</scope>
    <source>
        <strain evidence="2 3">KRD-168</strain>
    </source>
</reference>
<accession>A0ABS6UNT9</accession>
<dbReference type="Pfam" id="PF00582">
    <property type="entry name" value="Usp"/>
    <property type="match status" value="2"/>
</dbReference>
<comment type="caution">
    <text evidence="2">The sequence shown here is derived from an EMBL/GenBank/DDBJ whole genome shotgun (WGS) entry which is preliminary data.</text>
</comment>
<feature type="domain" description="UspA" evidence="1">
    <location>
        <begin position="9"/>
        <end position="144"/>
    </location>
</feature>
<name>A0ABS6UNT9_9PSEU</name>
<keyword evidence="3" id="KW-1185">Reference proteome</keyword>
<evidence type="ECO:0000313" key="3">
    <source>
        <dbReference type="Proteomes" id="UP000694287"/>
    </source>
</evidence>